<accession>A0A812DAW9</accession>
<evidence type="ECO:0000256" key="4">
    <source>
        <dbReference type="SAM" id="MobiDB-lite"/>
    </source>
</evidence>
<proteinExistence type="predicted"/>
<dbReference type="InterPro" id="IPR050211">
    <property type="entry name" value="FOX_domain-containing"/>
</dbReference>
<dbReference type="InterPro" id="IPR030456">
    <property type="entry name" value="TF_fork_head_CS_2"/>
</dbReference>
<dbReference type="PROSITE" id="PS50039">
    <property type="entry name" value="FORK_HEAD_3"/>
    <property type="match status" value="1"/>
</dbReference>
<organism evidence="6 7">
    <name type="scientific">Acanthosepion pharaonis</name>
    <name type="common">Pharaoh cuttlefish</name>
    <name type="synonym">Sepia pharaonis</name>
    <dbReference type="NCBI Taxonomy" id="158019"/>
    <lineage>
        <taxon>Eukaryota</taxon>
        <taxon>Metazoa</taxon>
        <taxon>Spiralia</taxon>
        <taxon>Lophotrochozoa</taxon>
        <taxon>Mollusca</taxon>
        <taxon>Cephalopoda</taxon>
        <taxon>Coleoidea</taxon>
        <taxon>Decapodiformes</taxon>
        <taxon>Sepiida</taxon>
        <taxon>Sepiina</taxon>
        <taxon>Sepiidae</taxon>
        <taxon>Acanthosepion</taxon>
    </lineage>
</organism>
<keyword evidence="2 3" id="KW-0539">Nucleus</keyword>
<evidence type="ECO:0000256" key="3">
    <source>
        <dbReference type="PROSITE-ProRule" id="PRU00089"/>
    </source>
</evidence>
<gene>
    <name evidence="6" type="ORF">SPHA_49084</name>
</gene>
<name>A0A812DAW9_ACAPH</name>
<dbReference type="OrthoDB" id="5954824at2759"/>
<feature type="region of interest" description="Disordered" evidence="4">
    <location>
        <begin position="310"/>
        <end position="343"/>
    </location>
</feature>
<dbReference type="SMART" id="SM00339">
    <property type="entry name" value="FH"/>
    <property type="match status" value="1"/>
</dbReference>
<comment type="caution">
    <text evidence="6">The sequence shown here is derived from an EMBL/GenBank/DDBJ whole genome shotgun (WGS) entry which is preliminary data.</text>
</comment>
<dbReference type="PANTHER" id="PTHR11829:SF343">
    <property type="entry name" value="FORK-HEAD DOMAIN-CONTAINING PROTEIN"/>
    <property type="match status" value="1"/>
</dbReference>
<feature type="compositionally biased region" description="Polar residues" evidence="4">
    <location>
        <begin position="257"/>
        <end position="267"/>
    </location>
</feature>
<dbReference type="GO" id="GO:0000978">
    <property type="term" value="F:RNA polymerase II cis-regulatory region sequence-specific DNA binding"/>
    <property type="evidence" value="ECO:0007669"/>
    <property type="project" value="TreeGrafter"/>
</dbReference>
<reference evidence="6" key="1">
    <citation type="submission" date="2021-01" db="EMBL/GenBank/DDBJ databases">
        <authorList>
            <person name="Li R."/>
            <person name="Bekaert M."/>
        </authorList>
    </citation>
    <scope>NUCLEOTIDE SEQUENCE</scope>
    <source>
        <strain evidence="6">Farmed</strain>
    </source>
</reference>
<sequence length="480" mass="52795">MIPYGLKVPNLSPYMPLGTALTQLPLDFHRAQLYDYNARLQYGIRSHPTSLGLSPYAHTMDTLGHPYVFKQDLRARYIHEEPKPSHSYIGLIAMAILNSKERKLVLSDIYQWILDNYPYFRTRGPGWRNSIRHNLSLNDCFIKSGRSANGKGHYWAIHPANIEDFTKGDFRRRRAQRRVRKHMGLSVPDDEDSPSPSPTNAAPIPKWPESAPLLAAPPSDDPKDGADAVDTTSPGGFSPVIGDNNSPNGGVTRETKSCSPVTTSETPSVKKRLFDMESLLAPETKRRTCPSFTKDDFCRTVELVNERDRENVIGGSLNSNNHNSSNSPSNNNNTNSNKGTDGRIFTDKLSGRCDPQDAIVNITNSHRVSELHNAGLLSAAESLKASAEHASLQQKIGGCSASDLLGPKADSGYVSAFHSMLPSTWGALSSYAYPIMGGTHYSITVPVSNFSGPAKKWPPSLADIGHHRRHSPDKEVQVDV</sequence>
<evidence type="ECO:0000313" key="7">
    <source>
        <dbReference type="Proteomes" id="UP000597762"/>
    </source>
</evidence>
<dbReference type="GO" id="GO:0009653">
    <property type="term" value="P:anatomical structure morphogenesis"/>
    <property type="evidence" value="ECO:0007669"/>
    <property type="project" value="TreeGrafter"/>
</dbReference>
<feature type="DNA-binding region" description="Fork-head" evidence="3">
    <location>
        <begin position="83"/>
        <end position="175"/>
    </location>
</feature>
<dbReference type="InterPro" id="IPR036388">
    <property type="entry name" value="WH-like_DNA-bd_sf"/>
</dbReference>
<evidence type="ECO:0000313" key="6">
    <source>
        <dbReference type="EMBL" id="CAE1291963.1"/>
    </source>
</evidence>
<evidence type="ECO:0000256" key="1">
    <source>
        <dbReference type="ARBA" id="ARBA00023125"/>
    </source>
</evidence>
<protein>
    <recommendedName>
        <fullName evidence="5">Fork-head domain-containing protein</fullName>
    </recommendedName>
</protein>
<dbReference type="GO" id="GO:0005634">
    <property type="term" value="C:nucleus"/>
    <property type="evidence" value="ECO:0007669"/>
    <property type="project" value="UniProtKB-SubCell"/>
</dbReference>
<comment type="subcellular location">
    <subcellularLocation>
        <location evidence="3">Nucleus</location>
    </subcellularLocation>
</comment>
<evidence type="ECO:0000259" key="5">
    <source>
        <dbReference type="PROSITE" id="PS50039"/>
    </source>
</evidence>
<dbReference type="AlphaFoldDB" id="A0A812DAW9"/>
<dbReference type="InterPro" id="IPR036390">
    <property type="entry name" value="WH_DNA-bd_sf"/>
</dbReference>
<feature type="domain" description="Fork-head" evidence="5">
    <location>
        <begin position="83"/>
        <end position="175"/>
    </location>
</feature>
<dbReference type="Proteomes" id="UP000597762">
    <property type="component" value="Unassembled WGS sequence"/>
</dbReference>
<dbReference type="FunFam" id="1.10.10.10:FF:000352">
    <property type="entry name" value="Forkhead box Q2"/>
    <property type="match status" value="1"/>
</dbReference>
<dbReference type="CDD" id="cd20035">
    <property type="entry name" value="FH_FOXQ2-like"/>
    <property type="match status" value="1"/>
</dbReference>
<dbReference type="SUPFAM" id="SSF46785">
    <property type="entry name" value="Winged helix' DNA-binding domain"/>
    <property type="match status" value="1"/>
</dbReference>
<feature type="region of interest" description="Disordered" evidence="4">
    <location>
        <begin position="176"/>
        <end position="269"/>
    </location>
</feature>
<dbReference type="EMBL" id="CAHIKZ030002777">
    <property type="protein sequence ID" value="CAE1291963.1"/>
    <property type="molecule type" value="Genomic_DNA"/>
</dbReference>
<keyword evidence="1 3" id="KW-0238">DNA-binding</keyword>
<dbReference type="InterPro" id="IPR047519">
    <property type="entry name" value="FH_FOXQ2-like"/>
</dbReference>
<dbReference type="GO" id="GO:0000981">
    <property type="term" value="F:DNA-binding transcription factor activity, RNA polymerase II-specific"/>
    <property type="evidence" value="ECO:0007669"/>
    <property type="project" value="TreeGrafter"/>
</dbReference>
<dbReference type="InterPro" id="IPR001766">
    <property type="entry name" value="Fork_head_dom"/>
</dbReference>
<dbReference type="Pfam" id="PF00250">
    <property type="entry name" value="Forkhead"/>
    <property type="match status" value="1"/>
</dbReference>
<dbReference type="Gene3D" id="1.10.10.10">
    <property type="entry name" value="Winged helix-like DNA-binding domain superfamily/Winged helix DNA-binding domain"/>
    <property type="match status" value="1"/>
</dbReference>
<keyword evidence="7" id="KW-1185">Reference proteome</keyword>
<dbReference type="PRINTS" id="PR00053">
    <property type="entry name" value="FORKHEAD"/>
</dbReference>
<feature type="compositionally biased region" description="Low complexity" evidence="4">
    <location>
        <begin position="316"/>
        <end position="337"/>
    </location>
</feature>
<dbReference type="GO" id="GO:0030154">
    <property type="term" value="P:cell differentiation"/>
    <property type="evidence" value="ECO:0007669"/>
    <property type="project" value="TreeGrafter"/>
</dbReference>
<dbReference type="PANTHER" id="PTHR11829">
    <property type="entry name" value="FORKHEAD BOX PROTEIN"/>
    <property type="match status" value="1"/>
</dbReference>
<feature type="region of interest" description="Disordered" evidence="4">
    <location>
        <begin position="461"/>
        <end position="480"/>
    </location>
</feature>
<dbReference type="PROSITE" id="PS00658">
    <property type="entry name" value="FORK_HEAD_2"/>
    <property type="match status" value="1"/>
</dbReference>
<evidence type="ECO:0000256" key="2">
    <source>
        <dbReference type="ARBA" id="ARBA00023242"/>
    </source>
</evidence>